<evidence type="ECO:0000313" key="4">
    <source>
        <dbReference type="Proteomes" id="UP001176961"/>
    </source>
</evidence>
<feature type="region of interest" description="Disordered" evidence="1">
    <location>
        <begin position="156"/>
        <end position="380"/>
    </location>
</feature>
<protein>
    <submittedName>
        <fullName evidence="3">Uncharacterized protein</fullName>
    </submittedName>
</protein>
<feature type="transmembrane region" description="Helical" evidence="2">
    <location>
        <begin position="387"/>
        <end position="414"/>
    </location>
</feature>
<keyword evidence="4" id="KW-1185">Reference proteome</keyword>
<feature type="compositionally biased region" description="Polar residues" evidence="1">
    <location>
        <begin position="312"/>
        <end position="342"/>
    </location>
</feature>
<evidence type="ECO:0000256" key="1">
    <source>
        <dbReference type="SAM" id="MobiDB-lite"/>
    </source>
</evidence>
<reference evidence="3" key="1">
    <citation type="submission" date="2023-07" db="EMBL/GenBank/DDBJ databases">
        <authorList>
            <consortium name="CYATHOMIX"/>
        </authorList>
    </citation>
    <scope>NUCLEOTIDE SEQUENCE</scope>
    <source>
        <strain evidence="3">N/A</strain>
    </source>
</reference>
<keyword evidence="2" id="KW-1133">Transmembrane helix</keyword>
<feature type="compositionally biased region" description="Low complexity" evidence="1">
    <location>
        <begin position="220"/>
        <end position="247"/>
    </location>
</feature>
<feature type="transmembrane region" description="Helical" evidence="2">
    <location>
        <begin position="7"/>
        <end position="29"/>
    </location>
</feature>
<feature type="transmembrane region" description="Helical" evidence="2">
    <location>
        <begin position="648"/>
        <end position="675"/>
    </location>
</feature>
<accession>A0AA36DL85</accession>
<name>A0AA36DL85_CYLNA</name>
<comment type="caution">
    <text evidence="3">The sequence shown here is derived from an EMBL/GenBank/DDBJ whole genome shotgun (WGS) entry which is preliminary data.</text>
</comment>
<keyword evidence="2" id="KW-0812">Transmembrane</keyword>
<evidence type="ECO:0000256" key="2">
    <source>
        <dbReference type="SAM" id="Phobius"/>
    </source>
</evidence>
<keyword evidence="2" id="KW-0472">Membrane</keyword>
<organism evidence="3 4">
    <name type="scientific">Cylicocyclus nassatus</name>
    <name type="common">Nematode worm</name>
    <dbReference type="NCBI Taxonomy" id="53992"/>
    <lineage>
        <taxon>Eukaryota</taxon>
        <taxon>Metazoa</taxon>
        <taxon>Ecdysozoa</taxon>
        <taxon>Nematoda</taxon>
        <taxon>Chromadorea</taxon>
        <taxon>Rhabditida</taxon>
        <taxon>Rhabditina</taxon>
        <taxon>Rhabditomorpha</taxon>
        <taxon>Strongyloidea</taxon>
        <taxon>Strongylidae</taxon>
        <taxon>Cylicocyclus</taxon>
    </lineage>
</organism>
<feature type="compositionally biased region" description="Acidic residues" evidence="1">
    <location>
        <begin position="166"/>
        <end position="176"/>
    </location>
</feature>
<feature type="compositionally biased region" description="Low complexity" evidence="1">
    <location>
        <begin position="352"/>
        <end position="365"/>
    </location>
</feature>
<proteinExistence type="predicted"/>
<feature type="compositionally biased region" description="Polar residues" evidence="1">
    <location>
        <begin position="260"/>
        <end position="305"/>
    </location>
</feature>
<feature type="compositionally biased region" description="Basic and acidic residues" evidence="1">
    <location>
        <begin position="366"/>
        <end position="380"/>
    </location>
</feature>
<sequence>MVRFISIHSWLTSGSMISLIALLMILPLMSNSLKCYEGIHGRELEIVEKEGIKKFMCQFDIMNPCIVDAYFQYGIHEYNSKYRSQCIVHPRISCFCTKDLCNRNYALLLEKWLSTHVENGTLHECVKKQLSEMIFDEARAADGVANDQRINGIGYKMHKRVRRDDEENQVPEEDQTQDPNLGVGSDGTNASDSSSLNPGSGQPSTTVDYEGEFGLKTKPSESSAGGSTESSTIQPTTTGSEGKTPTTLAEVIEQVAGSGESFSTSKQSPGNTPAQESATESTLKSTPESKEAQTTQTKTGSTQVDESVPVESHSTTEIPSSIVDSSEKITNAGSGESTSSEPPTKHSQSEASETTPSGSQTGSGSDEAHGALSDKQDRSTDSDNYDWRLFTILAIIAAVLIFAVIPVLLLMIVAKSANAKKRSMGGDDAPSQPSLTSCKMNSIIFMLTTLSTFANQVSPATGLLKCYKGLFGYKLEIVEVDSKKYMCSYEPRDICRTYKESRYDTTTYDTSFANQCRVIEGSPYCYCTTNLCNGNYKLLKSLWQKSDIKSKRVRRCVHTYLIMMINAFHNATHYQANIEQMTTIAFEADDYEEESTLLWDDASAESLEVTSSTSSENLVKVENKNAGDVELAKASKFEYDDELTRYNWSFFIFLALFAGVLILIIIPTLLILIMVKYKCANKKSMDDGSDDDL</sequence>
<gene>
    <name evidence="3" type="ORF">CYNAS_LOCUS1274</name>
</gene>
<feature type="compositionally biased region" description="Polar residues" evidence="1">
    <location>
        <begin position="186"/>
        <end position="207"/>
    </location>
</feature>
<dbReference type="EMBL" id="CATQJL010000001">
    <property type="protein sequence ID" value="CAJ0589291.1"/>
    <property type="molecule type" value="Genomic_DNA"/>
</dbReference>
<dbReference type="AlphaFoldDB" id="A0AA36DL85"/>
<dbReference type="Proteomes" id="UP001176961">
    <property type="component" value="Unassembled WGS sequence"/>
</dbReference>
<evidence type="ECO:0000313" key="3">
    <source>
        <dbReference type="EMBL" id="CAJ0589291.1"/>
    </source>
</evidence>